<evidence type="ECO:0000313" key="10">
    <source>
        <dbReference type="Proteomes" id="UP000002030"/>
    </source>
</evidence>
<dbReference type="Gene3D" id="1.20.58.220">
    <property type="entry name" value="Phosphate transport system protein phou homolog 2, domain 2"/>
    <property type="match status" value="1"/>
</dbReference>
<comment type="subcellular location">
    <subcellularLocation>
        <location evidence="1 7">Cytoplasm</location>
    </subcellularLocation>
</comment>
<dbReference type="RefSeq" id="WP_012868847.1">
    <property type="nucleotide sequence ID" value="NC_013522.1"/>
</dbReference>
<dbReference type="PANTHER" id="PTHR42930">
    <property type="entry name" value="PHOSPHATE-SPECIFIC TRANSPORT SYSTEM ACCESSORY PROTEIN PHOU"/>
    <property type="match status" value="1"/>
</dbReference>
<sequence>MEPLNIRKHMDQDLGEIRSGMMRLGAMAEASIRGGVAALVKRDRSEARRVIESDDEADQLAGWLDMSCLEFMARYQPLGADLRAISCAIHMAVDLERIADLGVSVAKRALRLMDQEPIKPLMDIPLMGDRVCAMLDLAVKAYLNGDEDLARELCAMDDQVDDLQDRVERELLMIMIDRPATIAQASALGEVARVLERAGDHATNLGEHIMFMITGRRVKASQFRRPLGDRS</sequence>
<reference evidence="9 10" key="1">
    <citation type="journal article" date="2009" name="Stand. Genomic Sci.">
        <title>Complete genome sequence of Thermanaerovibrio acidaminovorans type strain (Su883).</title>
        <authorList>
            <person name="Chovatia M."/>
            <person name="Sikorski J."/>
            <person name="Schroder M."/>
            <person name="Lapidus A."/>
            <person name="Nolan M."/>
            <person name="Tice H."/>
            <person name="Glavina Del Rio T."/>
            <person name="Copeland A."/>
            <person name="Cheng J.F."/>
            <person name="Lucas S."/>
            <person name="Chen F."/>
            <person name="Bruce D."/>
            <person name="Goodwin L."/>
            <person name="Pitluck S."/>
            <person name="Ivanova N."/>
            <person name="Mavromatis K."/>
            <person name="Ovchinnikova G."/>
            <person name="Pati A."/>
            <person name="Chen A."/>
            <person name="Palaniappan K."/>
            <person name="Land M."/>
            <person name="Hauser L."/>
            <person name="Chang Y.J."/>
            <person name="Jeffries C.D."/>
            <person name="Chain P."/>
            <person name="Saunders E."/>
            <person name="Detter J.C."/>
            <person name="Brettin T."/>
            <person name="Rohde M."/>
            <person name="Goker M."/>
            <person name="Spring S."/>
            <person name="Bristow J."/>
            <person name="Markowitz V."/>
            <person name="Hugenholtz P."/>
            <person name="Kyrpides N.C."/>
            <person name="Klenk H.P."/>
            <person name="Eisen J.A."/>
        </authorList>
    </citation>
    <scope>NUCLEOTIDE SEQUENCE [LARGE SCALE GENOMIC DNA]</scope>
    <source>
        <strain evidence="10">ATCC 49978 / DSM 6589 / Su883</strain>
    </source>
</reference>
<comment type="subunit">
    <text evidence="3 7">Homodimer.</text>
</comment>
<dbReference type="NCBIfam" id="TIGR02135">
    <property type="entry name" value="phoU_full"/>
    <property type="match status" value="1"/>
</dbReference>
<dbReference type="InterPro" id="IPR026022">
    <property type="entry name" value="PhoU_dom"/>
</dbReference>
<dbReference type="eggNOG" id="COG0704">
    <property type="taxonomic scope" value="Bacteria"/>
</dbReference>
<protein>
    <recommendedName>
        <fullName evidence="7">Phosphate-specific transport system accessory protein PhoU</fullName>
    </recommendedName>
</protein>
<keyword evidence="10" id="KW-1185">Reference proteome</keyword>
<dbReference type="OrthoDB" id="9814256at2"/>
<accession>D1B7S8</accession>
<dbReference type="FunFam" id="1.20.58.220:FF:000004">
    <property type="entry name" value="Phosphate-specific transport system accessory protein PhoU"/>
    <property type="match status" value="1"/>
</dbReference>
<dbReference type="Pfam" id="PF01895">
    <property type="entry name" value="PhoU"/>
    <property type="match status" value="2"/>
</dbReference>
<gene>
    <name evidence="9" type="ordered locus">Taci_0091</name>
</gene>
<dbReference type="GO" id="GO:0006817">
    <property type="term" value="P:phosphate ion transport"/>
    <property type="evidence" value="ECO:0007669"/>
    <property type="project" value="UniProtKB-KW"/>
</dbReference>
<dbReference type="PANTHER" id="PTHR42930:SF3">
    <property type="entry name" value="PHOSPHATE-SPECIFIC TRANSPORT SYSTEM ACCESSORY PROTEIN PHOU"/>
    <property type="match status" value="1"/>
</dbReference>
<dbReference type="PATRIC" id="fig|525903.6.peg.94"/>
<proteinExistence type="inferred from homology"/>
<comment type="function">
    <text evidence="7">Plays a role in the regulation of phosphate uptake.</text>
</comment>
<dbReference type="AlphaFoldDB" id="D1B7S8"/>
<feature type="domain" description="PhoU" evidence="8">
    <location>
        <begin position="22"/>
        <end position="108"/>
    </location>
</feature>
<evidence type="ECO:0000256" key="3">
    <source>
        <dbReference type="ARBA" id="ARBA00011738"/>
    </source>
</evidence>
<dbReference type="STRING" id="525903.Taci_0091"/>
<evidence type="ECO:0000256" key="5">
    <source>
        <dbReference type="ARBA" id="ARBA00022490"/>
    </source>
</evidence>
<evidence type="ECO:0000313" key="9">
    <source>
        <dbReference type="EMBL" id="ACZ18331.1"/>
    </source>
</evidence>
<evidence type="ECO:0000256" key="6">
    <source>
        <dbReference type="ARBA" id="ARBA00022592"/>
    </source>
</evidence>
<dbReference type="KEGG" id="tai:Taci_0091"/>
<evidence type="ECO:0000259" key="8">
    <source>
        <dbReference type="Pfam" id="PF01895"/>
    </source>
</evidence>
<name>D1B7S8_THEAS</name>
<dbReference type="GO" id="GO:0045936">
    <property type="term" value="P:negative regulation of phosphate metabolic process"/>
    <property type="evidence" value="ECO:0007669"/>
    <property type="project" value="InterPro"/>
</dbReference>
<dbReference type="InterPro" id="IPR028366">
    <property type="entry name" value="PhoU"/>
</dbReference>
<dbReference type="GO" id="GO:0030643">
    <property type="term" value="P:intracellular phosphate ion homeostasis"/>
    <property type="evidence" value="ECO:0007669"/>
    <property type="project" value="InterPro"/>
</dbReference>
<dbReference type="Proteomes" id="UP000002030">
    <property type="component" value="Chromosome"/>
</dbReference>
<keyword evidence="4 7" id="KW-0813">Transport</keyword>
<organism evidence="9 10">
    <name type="scientific">Thermanaerovibrio acidaminovorans (strain ATCC 49978 / DSM 6589 / Su883)</name>
    <name type="common">Selenomonas acidaminovorans</name>
    <dbReference type="NCBI Taxonomy" id="525903"/>
    <lineage>
        <taxon>Bacteria</taxon>
        <taxon>Thermotogati</taxon>
        <taxon>Synergistota</taxon>
        <taxon>Synergistia</taxon>
        <taxon>Synergistales</taxon>
        <taxon>Synergistaceae</taxon>
        <taxon>Thermanaerovibrio</taxon>
    </lineage>
</organism>
<dbReference type="EMBL" id="CP001818">
    <property type="protein sequence ID" value="ACZ18331.1"/>
    <property type="molecule type" value="Genomic_DNA"/>
</dbReference>
<dbReference type="InterPro" id="IPR038078">
    <property type="entry name" value="PhoU-like_sf"/>
</dbReference>
<evidence type="ECO:0000256" key="7">
    <source>
        <dbReference type="PIRNR" id="PIRNR003107"/>
    </source>
</evidence>
<dbReference type="SUPFAM" id="SSF109755">
    <property type="entry name" value="PhoU-like"/>
    <property type="match status" value="1"/>
</dbReference>
<dbReference type="GO" id="GO:0005737">
    <property type="term" value="C:cytoplasm"/>
    <property type="evidence" value="ECO:0007669"/>
    <property type="project" value="UniProtKB-SubCell"/>
</dbReference>
<evidence type="ECO:0000256" key="4">
    <source>
        <dbReference type="ARBA" id="ARBA00022448"/>
    </source>
</evidence>
<keyword evidence="6 7" id="KW-0592">Phosphate transport</keyword>
<evidence type="ECO:0000256" key="1">
    <source>
        <dbReference type="ARBA" id="ARBA00004496"/>
    </source>
</evidence>
<feature type="domain" description="PhoU" evidence="8">
    <location>
        <begin position="125"/>
        <end position="208"/>
    </location>
</feature>
<keyword evidence="5 7" id="KW-0963">Cytoplasm</keyword>
<dbReference type="HOGENOM" id="CLU_078518_3_0_0"/>
<dbReference type="EnsemblBacteria" id="ACZ18331">
    <property type="protein sequence ID" value="ACZ18331"/>
    <property type="gene ID" value="Taci_0091"/>
</dbReference>
<comment type="similarity">
    <text evidence="2 7">Belongs to the PhoU family.</text>
</comment>
<dbReference type="PIRSF" id="PIRSF003107">
    <property type="entry name" value="PhoU"/>
    <property type="match status" value="1"/>
</dbReference>
<evidence type="ECO:0000256" key="2">
    <source>
        <dbReference type="ARBA" id="ARBA00008107"/>
    </source>
</evidence>